<sequence length="129" mass="13478">VLDVGCCPRQVDGDDVEAKLCAHPRLVTGYEALDVLSGRPCDASLLGRVHPFLRPASAAGGLHLDEDEAGTAAHDQVDLAASPPVASRQNLVARSQQIVCGGSLSQGACALLGNLQVQLQLVPLHQRLK</sequence>
<reference evidence="1" key="1">
    <citation type="submission" date="2018-05" db="EMBL/GenBank/DDBJ databases">
        <authorList>
            <person name="Lanie J.A."/>
            <person name="Ng W.-L."/>
            <person name="Kazmierczak K.M."/>
            <person name="Andrzejewski T.M."/>
            <person name="Davidsen T.M."/>
            <person name="Wayne K.J."/>
            <person name="Tettelin H."/>
            <person name="Glass J.I."/>
            <person name="Rusch D."/>
            <person name="Podicherti R."/>
            <person name="Tsui H.-C.T."/>
            <person name="Winkler M.E."/>
        </authorList>
    </citation>
    <scope>NUCLEOTIDE SEQUENCE</scope>
</reference>
<feature type="non-terminal residue" evidence="1">
    <location>
        <position position="1"/>
    </location>
</feature>
<organism evidence="1">
    <name type="scientific">marine metagenome</name>
    <dbReference type="NCBI Taxonomy" id="408172"/>
    <lineage>
        <taxon>unclassified sequences</taxon>
        <taxon>metagenomes</taxon>
        <taxon>ecological metagenomes</taxon>
    </lineage>
</organism>
<protein>
    <submittedName>
        <fullName evidence="1">Uncharacterized protein</fullName>
    </submittedName>
</protein>
<proteinExistence type="predicted"/>
<evidence type="ECO:0000313" key="1">
    <source>
        <dbReference type="EMBL" id="SVB19731.1"/>
    </source>
</evidence>
<name>A0A382C1W5_9ZZZZ</name>
<dbReference type="AlphaFoldDB" id="A0A382C1W5"/>
<accession>A0A382C1W5</accession>
<feature type="non-terminal residue" evidence="1">
    <location>
        <position position="129"/>
    </location>
</feature>
<gene>
    <name evidence="1" type="ORF">METZ01_LOCUS172585</name>
</gene>
<dbReference type="EMBL" id="UINC01032298">
    <property type="protein sequence ID" value="SVB19731.1"/>
    <property type="molecule type" value="Genomic_DNA"/>
</dbReference>